<organism evidence="3 4">
    <name type="scientific">Actinacidiphila guanduensis</name>
    <dbReference type="NCBI Taxonomy" id="310781"/>
    <lineage>
        <taxon>Bacteria</taxon>
        <taxon>Bacillati</taxon>
        <taxon>Actinomycetota</taxon>
        <taxon>Actinomycetes</taxon>
        <taxon>Kitasatosporales</taxon>
        <taxon>Streptomycetaceae</taxon>
        <taxon>Actinacidiphila</taxon>
    </lineage>
</organism>
<evidence type="ECO:0000313" key="3">
    <source>
        <dbReference type="EMBL" id="SDO67863.1"/>
    </source>
</evidence>
<accession>A0A1H0LIH3</accession>
<dbReference type="RefSeq" id="WP_218136693.1">
    <property type="nucleotide sequence ID" value="NZ_FNIE01000011.1"/>
</dbReference>
<evidence type="ECO:0000313" key="4">
    <source>
        <dbReference type="Proteomes" id="UP000199341"/>
    </source>
</evidence>
<feature type="transmembrane region" description="Helical" evidence="2">
    <location>
        <begin position="116"/>
        <end position="137"/>
    </location>
</feature>
<dbReference type="PANTHER" id="PTHR40078">
    <property type="entry name" value="INTEGRAL MEMBRANE PROTEIN-RELATED"/>
    <property type="match status" value="1"/>
</dbReference>
<dbReference type="Proteomes" id="UP000199341">
    <property type="component" value="Unassembled WGS sequence"/>
</dbReference>
<dbReference type="EMBL" id="FNIE01000011">
    <property type="protein sequence ID" value="SDO67863.1"/>
    <property type="molecule type" value="Genomic_DNA"/>
</dbReference>
<feature type="transmembrane region" description="Helical" evidence="2">
    <location>
        <begin position="54"/>
        <end position="79"/>
    </location>
</feature>
<keyword evidence="2" id="KW-0812">Transmembrane</keyword>
<reference evidence="3 4" key="1">
    <citation type="submission" date="2016-10" db="EMBL/GenBank/DDBJ databases">
        <authorList>
            <person name="de Groot N.N."/>
        </authorList>
    </citation>
    <scope>NUCLEOTIDE SEQUENCE [LARGE SCALE GENOMIC DNA]</scope>
    <source>
        <strain evidence="3 4">CGMCC 4.2022</strain>
    </source>
</reference>
<evidence type="ECO:0000256" key="2">
    <source>
        <dbReference type="SAM" id="Phobius"/>
    </source>
</evidence>
<protein>
    <submittedName>
        <fullName evidence="3">Uncharacterized membrane protein YczE</fullName>
    </submittedName>
</protein>
<gene>
    <name evidence="3" type="ORF">SAMN05216259_111220</name>
</gene>
<dbReference type="Pfam" id="PF19700">
    <property type="entry name" value="DUF6198"/>
    <property type="match status" value="1"/>
</dbReference>
<feature type="region of interest" description="Disordered" evidence="1">
    <location>
        <begin position="246"/>
        <end position="297"/>
    </location>
</feature>
<name>A0A1H0LIH3_9ACTN</name>
<feature type="transmembrane region" description="Helical" evidence="2">
    <location>
        <begin position="149"/>
        <end position="167"/>
    </location>
</feature>
<evidence type="ECO:0000256" key="1">
    <source>
        <dbReference type="SAM" id="MobiDB-lite"/>
    </source>
</evidence>
<keyword evidence="2" id="KW-1133">Transmembrane helix</keyword>
<dbReference type="PANTHER" id="PTHR40078:SF1">
    <property type="entry name" value="INTEGRAL MEMBRANE PROTEIN"/>
    <property type="match status" value="1"/>
</dbReference>
<feature type="transmembrane region" description="Helical" evidence="2">
    <location>
        <begin position="91"/>
        <end position="109"/>
    </location>
</feature>
<sequence length="297" mass="30576">MERQLTDDYERVLLRRHEQRIARPLRTPRPRPHRSVPLGYVSLREHPGRRLPQLLAGLVLYGFGLSLTVRAGLGVIPWSVLNEGLERHTPLSFGMATAAVGALVLLLWIPLRQRPAVGTVANITVLAVASDLGLHFLPTGLNTAARTGLLVAGILMLGLATAVYVGARLGPGPRDGLMTGASATTGRSLRRVRTGIELAVLAAGWALGGDVGVGTVLAAVSFGPLAQALLPYVVYRSEAERAAAAGDGAPPTAARLPAVEPSSAPAPSSAAEFSSATAPSSASAPSPAADAPLASSA</sequence>
<keyword evidence="4" id="KW-1185">Reference proteome</keyword>
<dbReference type="InterPro" id="IPR038750">
    <property type="entry name" value="YczE/YyaS-like"/>
</dbReference>
<dbReference type="AlphaFoldDB" id="A0A1H0LIH3"/>
<proteinExistence type="predicted"/>
<keyword evidence="2" id="KW-0472">Membrane</keyword>
<dbReference type="STRING" id="310781.SAMN05216259_111220"/>